<evidence type="ECO:0000256" key="1">
    <source>
        <dbReference type="ARBA" id="ARBA00009437"/>
    </source>
</evidence>
<dbReference type="EMBL" id="JACHHD010000021">
    <property type="protein sequence ID" value="MBB5185662.1"/>
    <property type="molecule type" value="Genomic_DNA"/>
</dbReference>
<dbReference type="PANTHER" id="PTHR30346:SF28">
    <property type="entry name" value="HTH-TYPE TRANSCRIPTIONAL REGULATOR CYNR"/>
    <property type="match status" value="1"/>
</dbReference>
<dbReference type="Pfam" id="PF03466">
    <property type="entry name" value="LysR_substrate"/>
    <property type="match status" value="1"/>
</dbReference>
<name>A0A7W8G054_9FIRM</name>
<dbReference type="SUPFAM" id="SSF53850">
    <property type="entry name" value="Periplasmic binding protein-like II"/>
    <property type="match status" value="1"/>
</dbReference>
<keyword evidence="4" id="KW-0804">Transcription</keyword>
<dbReference type="PRINTS" id="PR00039">
    <property type="entry name" value="HTHLYSR"/>
</dbReference>
<evidence type="ECO:0000313" key="6">
    <source>
        <dbReference type="EMBL" id="MBB5185662.1"/>
    </source>
</evidence>
<protein>
    <submittedName>
        <fullName evidence="6">DNA-binding transcriptional LysR family regulator</fullName>
    </submittedName>
</protein>
<feature type="domain" description="HTH lysR-type" evidence="5">
    <location>
        <begin position="1"/>
        <end position="58"/>
    </location>
</feature>
<keyword evidence="2" id="KW-0805">Transcription regulation</keyword>
<dbReference type="SUPFAM" id="SSF46785">
    <property type="entry name" value="Winged helix' DNA-binding domain"/>
    <property type="match status" value="1"/>
</dbReference>
<comment type="caution">
    <text evidence="6">The sequence shown here is derived from an EMBL/GenBank/DDBJ whole genome shotgun (WGS) entry which is preliminary data.</text>
</comment>
<dbReference type="GO" id="GO:0003677">
    <property type="term" value="F:DNA binding"/>
    <property type="evidence" value="ECO:0007669"/>
    <property type="project" value="UniProtKB-KW"/>
</dbReference>
<dbReference type="PANTHER" id="PTHR30346">
    <property type="entry name" value="TRANSCRIPTIONAL DUAL REGULATOR HCAR-RELATED"/>
    <property type="match status" value="1"/>
</dbReference>
<accession>A0A7W8G054</accession>
<dbReference type="AlphaFoldDB" id="A0A7W8G054"/>
<evidence type="ECO:0000313" key="7">
    <source>
        <dbReference type="Proteomes" id="UP000521313"/>
    </source>
</evidence>
<dbReference type="GO" id="GO:0032993">
    <property type="term" value="C:protein-DNA complex"/>
    <property type="evidence" value="ECO:0007669"/>
    <property type="project" value="TreeGrafter"/>
</dbReference>
<evidence type="ECO:0000256" key="2">
    <source>
        <dbReference type="ARBA" id="ARBA00023015"/>
    </source>
</evidence>
<comment type="similarity">
    <text evidence="1">Belongs to the LysR transcriptional regulatory family.</text>
</comment>
<keyword evidence="3 6" id="KW-0238">DNA-binding</keyword>
<dbReference type="RefSeq" id="WP_183376836.1">
    <property type="nucleotide sequence ID" value="NZ_JACHHD010000021.1"/>
</dbReference>
<dbReference type="InterPro" id="IPR036390">
    <property type="entry name" value="WH_DNA-bd_sf"/>
</dbReference>
<dbReference type="Pfam" id="PF00126">
    <property type="entry name" value="HTH_1"/>
    <property type="match status" value="1"/>
</dbReference>
<dbReference type="FunFam" id="1.10.10.10:FF:000001">
    <property type="entry name" value="LysR family transcriptional regulator"/>
    <property type="match status" value="1"/>
</dbReference>
<sequence>MELRVLRYYLTVAREENITRAAEILHITQPTLSRQMAELEDELNTKLFERTNRKIVLTEAGMLLRRRAEELVSLAEKTELEFKNSGEELSGLISIGSGVSAVVSKNLPDLIETYVKKYPQVRFELHTGTAAVIKDQLDKGLLDIGILMEPVEVEKYDFIRLPKKDVWGILMPEEDPLAQKSNITSADLRTLPLIVSWRIVEREAKAWFGGDTDHLNVVCTYDLIDNAALLVERRIGYAFVIEGALKHFPNLVFRPLSPEVSNTSVLVWKKYQPSSTAVQKFIELAKDTYKD</sequence>
<reference evidence="6 7" key="1">
    <citation type="submission" date="2020-08" db="EMBL/GenBank/DDBJ databases">
        <title>Genomic Encyclopedia of Type Strains, Phase IV (KMG-IV): sequencing the most valuable type-strain genomes for metagenomic binning, comparative biology and taxonomic classification.</title>
        <authorList>
            <person name="Goeker M."/>
        </authorList>
    </citation>
    <scope>NUCLEOTIDE SEQUENCE [LARGE SCALE GENOMIC DNA]</scope>
    <source>
        <strain evidence="6 7">DSM 26963</strain>
    </source>
</reference>
<dbReference type="GO" id="GO:0003700">
    <property type="term" value="F:DNA-binding transcription factor activity"/>
    <property type="evidence" value="ECO:0007669"/>
    <property type="project" value="InterPro"/>
</dbReference>
<dbReference type="Gene3D" id="3.40.190.290">
    <property type="match status" value="1"/>
</dbReference>
<evidence type="ECO:0000256" key="4">
    <source>
        <dbReference type="ARBA" id="ARBA00023163"/>
    </source>
</evidence>
<dbReference type="InterPro" id="IPR000847">
    <property type="entry name" value="LysR_HTH_N"/>
</dbReference>
<dbReference type="Gene3D" id="1.10.10.10">
    <property type="entry name" value="Winged helix-like DNA-binding domain superfamily/Winged helix DNA-binding domain"/>
    <property type="match status" value="1"/>
</dbReference>
<proteinExistence type="inferred from homology"/>
<dbReference type="Proteomes" id="UP000521313">
    <property type="component" value="Unassembled WGS sequence"/>
</dbReference>
<organism evidence="6 7">
    <name type="scientific">Faecalicoccus acidiformans</name>
    <dbReference type="NCBI Taxonomy" id="915173"/>
    <lineage>
        <taxon>Bacteria</taxon>
        <taxon>Bacillati</taxon>
        <taxon>Bacillota</taxon>
        <taxon>Erysipelotrichia</taxon>
        <taxon>Erysipelotrichales</taxon>
        <taxon>Erysipelotrichaceae</taxon>
        <taxon>Faecalicoccus</taxon>
    </lineage>
</organism>
<dbReference type="InterPro" id="IPR005119">
    <property type="entry name" value="LysR_subst-bd"/>
</dbReference>
<dbReference type="PROSITE" id="PS50931">
    <property type="entry name" value="HTH_LYSR"/>
    <property type="match status" value="1"/>
</dbReference>
<dbReference type="CDD" id="cd05466">
    <property type="entry name" value="PBP2_LTTR_substrate"/>
    <property type="match status" value="1"/>
</dbReference>
<gene>
    <name evidence="6" type="ORF">HNQ43_001740</name>
</gene>
<dbReference type="InterPro" id="IPR036388">
    <property type="entry name" value="WH-like_DNA-bd_sf"/>
</dbReference>
<evidence type="ECO:0000259" key="5">
    <source>
        <dbReference type="PROSITE" id="PS50931"/>
    </source>
</evidence>
<evidence type="ECO:0000256" key="3">
    <source>
        <dbReference type="ARBA" id="ARBA00023125"/>
    </source>
</evidence>